<gene>
    <name evidence="2" type="ORF">PVL29_003364</name>
</gene>
<proteinExistence type="predicted"/>
<dbReference type="Pfam" id="PF13966">
    <property type="entry name" value="zf-RVT"/>
    <property type="match status" value="1"/>
</dbReference>
<evidence type="ECO:0000313" key="3">
    <source>
        <dbReference type="Proteomes" id="UP001168098"/>
    </source>
</evidence>
<keyword evidence="3" id="KW-1185">Reference proteome</keyword>
<reference evidence="2 3" key="1">
    <citation type="journal article" date="2023" name="BMC Biotechnol.">
        <title>Vitis rotundifolia cv Carlos genome sequencing.</title>
        <authorList>
            <person name="Huff M."/>
            <person name="Hulse-Kemp A."/>
            <person name="Scheffler B."/>
            <person name="Youngblood R."/>
            <person name="Simpson S."/>
            <person name="Babiker E."/>
            <person name="Staton M."/>
        </authorList>
    </citation>
    <scope>NUCLEOTIDE SEQUENCE [LARGE SCALE GENOMIC DNA]</scope>
    <source>
        <tissue evidence="2">Leaf</tissue>
    </source>
</reference>
<sequence>MLVDLEDRMLWKETKSGEFSVKSLYGALETRNATLFSWNIMWNLFVSSKGGFFTWEASWGKVLTLDQLKRRGWIVANRCFLCPVEEESIDHFLIHCSKAKVLWELIFALFGVTWVLPSSVKETLLGWNGSFVGKKHQKVWKVAPLCLFWTIWKERNRITFENEEFLVQKLKISFICNYWSWAKLFIDVGLLSLINHFDWLGSK</sequence>
<protein>
    <recommendedName>
        <fullName evidence="1">Reverse transcriptase zinc-binding domain-containing protein</fullName>
    </recommendedName>
</protein>
<dbReference type="InterPro" id="IPR026960">
    <property type="entry name" value="RVT-Znf"/>
</dbReference>
<name>A0AA39AF63_VITRO</name>
<feature type="domain" description="Reverse transcriptase zinc-binding" evidence="1">
    <location>
        <begin position="19"/>
        <end position="103"/>
    </location>
</feature>
<organism evidence="2 3">
    <name type="scientific">Vitis rotundifolia</name>
    <name type="common">Muscadine grape</name>
    <dbReference type="NCBI Taxonomy" id="103349"/>
    <lineage>
        <taxon>Eukaryota</taxon>
        <taxon>Viridiplantae</taxon>
        <taxon>Streptophyta</taxon>
        <taxon>Embryophyta</taxon>
        <taxon>Tracheophyta</taxon>
        <taxon>Spermatophyta</taxon>
        <taxon>Magnoliopsida</taxon>
        <taxon>eudicotyledons</taxon>
        <taxon>Gunneridae</taxon>
        <taxon>Pentapetalae</taxon>
        <taxon>rosids</taxon>
        <taxon>Vitales</taxon>
        <taxon>Vitaceae</taxon>
        <taxon>Viteae</taxon>
        <taxon>Vitis</taxon>
    </lineage>
</organism>
<dbReference type="AlphaFoldDB" id="A0AA39AF63"/>
<dbReference type="EMBL" id="JARBHA010000003">
    <property type="protein sequence ID" value="KAJ9705268.1"/>
    <property type="molecule type" value="Genomic_DNA"/>
</dbReference>
<dbReference type="Proteomes" id="UP001168098">
    <property type="component" value="Unassembled WGS sequence"/>
</dbReference>
<comment type="caution">
    <text evidence="2">The sequence shown here is derived from an EMBL/GenBank/DDBJ whole genome shotgun (WGS) entry which is preliminary data.</text>
</comment>
<evidence type="ECO:0000313" key="2">
    <source>
        <dbReference type="EMBL" id="KAJ9705268.1"/>
    </source>
</evidence>
<evidence type="ECO:0000259" key="1">
    <source>
        <dbReference type="Pfam" id="PF13966"/>
    </source>
</evidence>
<accession>A0AA39AF63</accession>